<dbReference type="Gene3D" id="2.40.160.10">
    <property type="entry name" value="Porin"/>
    <property type="match status" value="1"/>
</dbReference>
<dbReference type="InterPro" id="IPR023614">
    <property type="entry name" value="Porin_dom_sf"/>
</dbReference>
<dbReference type="PANTHER" id="PTHR43308:SF5">
    <property type="entry name" value="S-LAYER PROTEIN _ PEPTIDOGLYCAN ENDO-BETA-N-ACETYLGLUCOSAMINIDASE"/>
    <property type="match status" value="1"/>
</dbReference>
<dbReference type="Pfam" id="PF00395">
    <property type="entry name" value="SLH"/>
    <property type="match status" value="1"/>
</dbReference>
<dbReference type="InterPro" id="IPR051465">
    <property type="entry name" value="Cell_Envelope_Struct_Comp"/>
</dbReference>
<feature type="signal peptide" evidence="1">
    <location>
        <begin position="1"/>
        <end position="23"/>
    </location>
</feature>
<accession>A0A1I0XEM2</accession>
<keyword evidence="3" id="KW-0812">Transmembrane</keyword>
<feature type="domain" description="SLH" evidence="2">
    <location>
        <begin position="24"/>
        <end position="87"/>
    </location>
</feature>
<evidence type="ECO:0000259" key="2">
    <source>
        <dbReference type="PROSITE" id="PS51272"/>
    </source>
</evidence>
<evidence type="ECO:0000256" key="1">
    <source>
        <dbReference type="SAM" id="SignalP"/>
    </source>
</evidence>
<dbReference type="PANTHER" id="PTHR43308">
    <property type="entry name" value="OUTER MEMBRANE PROTEIN ALPHA-RELATED"/>
    <property type="match status" value="1"/>
</dbReference>
<keyword evidence="1" id="KW-0732">Signal</keyword>
<name>A0A1I0XEM2_SELRU</name>
<reference evidence="3 4" key="1">
    <citation type="submission" date="2016-10" db="EMBL/GenBank/DDBJ databases">
        <authorList>
            <person name="de Groot N.N."/>
        </authorList>
    </citation>
    <scope>NUCLEOTIDE SEQUENCE [LARGE SCALE GENOMIC DNA]</scope>
    <source>
        <strain evidence="3 4">L14</strain>
    </source>
</reference>
<organism evidence="3 4">
    <name type="scientific">Selenomonas ruminantium</name>
    <dbReference type="NCBI Taxonomy" id="971"/>
    <lineage>
        <taxon>Bacteria</taxon>
        <taxon>Bacillati</taxon>
        <taxon>Bacillota</taxon>
        <taxon>Negativicutes</taxon>
        <taxon>Selenomonadales</taxon>
        <taxon>Selenomonadaceae</taxon>
        <taxon>Selenomonas</taxon>
    </lineage>
</organism>
<dbReference type="RefSeq" id="WP_074815157.1">
    <property type="nucleotide sequence ID" value="NZ_FOJX01000005.1"/>
</dbReference>
<feature type="chain" id="PRO_5010311405" evidence="1">
    <location>
        <begin position="24"/>
        <end position="432"/>
    </location>
</feature>
<dbReference type="SUPFAM" id="SSF56935">
    <property type="entry name" value="Porins"/>
    <property type="match status" value="1"/>
</dbReference>
<sequence>MKKTLVSALTTALVVGAASTTFAAANPFSDVPADHWAYDAVSQLAADGVIDGYGDSTFKGNRNITRYEMAQMVAKAMAKNTSGADKALVDKLAAEFAEELNNLGVRVAKLERNADMVKWNGKAEYTFTRNHYEDKNNQGDVTSNDNKFLFRLEPSAEVNKNWHVNARLDAWTDSASDAGDGKNSEKVELKRIWAQGDYKNFQVRVGKMGNKIANDIVFDDPFSGIDVTFGKQVQATLAYGRVKASTFEYFNNDASATPNPTNAGTIGYWGVGVKYDAGKKLTARAAYQNFGLNYKNNDASKTYSENMGVWSIGAGYKFDKNFAIDATYARGNKALADGLQQKTAFAYGVSYKGAQPANKGSWGAWVGYRYLGQGAAFHPTYDVVKAGYKGLELGVKYVPWKNIVTQVQYGTGANIDTNKSYNTLFGRVEFLF</sequence>
<keyword evidence="3" id="KW-0472">Membrane</keyword>
<dbReference type="InterPro" id="IPR001119">
    <property type="entry name" value="SLH_dom"/>
</dbReference>
<proteinExistence type="predicted"/>
<evidence type="ECO:0000313" key="4">
    <source>
        <dbReference type="Proteomes" id="UP000183843"/>
    </source>
</evidence>
<dbReference type="EMBL" id="FOJX01000005">
    <property type="protein sequence ID" value="SFA98760.1"/>
    <property type="molecule type" value="Genomic_DNA"/>
</dbReference>
<dbReference type="AlphaFoldDB" id="A0A1I0XEM2"/>
<gene>
    <name evidence="3" type="ORF">SAMN05216587_105106</name>
</gene>
<protein>
    <submittedName>
        <fullName evidence="3">OmpA-like transmembrane domain-containing protein</fullName>
    </submittedName>
</protein>
<evidence type="ECO:0000313" key="3">
    <source>
        <dbReference type="EMBL" id="SFA98760.1"/>
    </source>
</evidence>
<dbReference type="PROSITE" id="PS51272">
    <property type="entry name" value="SLH"/>
    <property type="match status" value="1"/>
</dbReference>
<dbReference type="Proteomes" id="UP000183843">
    <property type="component" value="Unassembled WGS sequence"/>
</dbReference>